<dbReference type="GO" id="GO:0016020">
    <property type="term" value="C:membrane"/>
    <property type="evidence" value="ECO:0007669"/>
    <property type="project" value="InterPro"/>
</dbReference>
<dbReference type="EMBL" id="FOLY01000001">
    <property type="protein sequence ID" value="SFC10938.1"/>
    <property type="molecule type" value="Genomic_DNA"/>
</dbReference>
<comment type="similarity">
    <text evidence="1 2">Belongs to the OprB family.</text>
</comment>
<dbReference type="InterPro" id="IPR007049">
    <property type="entry name" value="Carb-sel_porin_OprB"/>
</dbReference>
<dbReference type="InterPro" id="IPR052932">
    <property type="entry name" value="OprB_Porin"/>
</dbReference>
<accession>A0A1I1GM27</accession>
<dbReference type="Proteomes" id="UP000199046">
    <property type="component" value="Unassembled WGS sequence"/>
</dbReference>
<name>A0A1I1GM27_9GAMM</name>
<gene>
    <name evidence="3" type="ORF">SAMN05421848_0581</name>
</gene>
<dbReference type="STRING" id="402385.SAMN05421848_0581"/>
<dbReference type="InterPro" id="IPR038673">
    <property type="entry name" value="OprB_sf"/>
</dbReference>
<evidence type="ECO:0000256" key="2">
    <source>
        <dbReference type="RuleBase" id="RU363072"/>
    </source>
</evidence>
<organism evidence="3 4">
    <name type="scientific">Kushneria avicenniae</name>
    <dbReference type="NCBI Taxonomy" id="402385"/>
    <lineage>
        <taxon>Bacteria</taxon>
        <taxon>Pseudomonadati</taxon>
        <taxon>Pseudomonadota</taxon>
        <taxon>Gammaproteobacteria</taxon>
        <taxon>Oceanospirillales</taxon>
        <taxon>Halomonadaceae</taxon>
        <taxon>Kushneria</taxon>
    </lineage>
</organism>
<dbReference type="Gene3D" id="2.40.160.180">
    <property type="entry name" value="Carbohydrate-selective porin OprB"/>
    <property type="match status" value="1"/>
</dbReference>
<keyword evidence="2" id="KW-0732">Signal</keyword>
<dbReference type="Pfam" id="PF04966">
    <property type="entry name" value="OprB"/>
    <property type="match status" value="1"/>
</dbReference>
<dbReference type="RefSeq" id="WP_090130581.1">
    <property type="nucleotide sequence ID" value="NZ_FOLY01000001.1"/>
</dbReference>
<dbReference type="PANTHER" id="PTHR37944">
    <property type="entry name" value="PORIN B"/>
    <property type="match status" value="1"/>
</dbReference>
<evidence type="ECO:0000313" key="3">
    <source>
        <dbReference type="EMBL" id="SFC10938.1"/>
    </source>
</evidence>
<reference evidence="4" key="1">
    <citation type="submission" date="2016-10" db="EMBL/GenBank/DDBJ databases">
        <authorList>
            <person name="Varghese N."/>
            <person name="Submissions S."/>
        </authorList>
    </citation>
    <scope>NUCLEOTIDE SEQUENCE [LARGE SCALE GENOMIC DNA]</scope>
    <source>
        <strain evidence="4">DSM 23439</strain>
    </source>
</reference>
<protein>
    <submittedName>
        <fullName evidence="3">Porin, OprB family</fullName>
    </submittedName>
</protein>
<feature type="signal peptide" evidence="2">
    <location>
        <begin position="1"/>
        <end position="22"/>
    </location>
</feature>
<dbReference type="PANTHER" id="PTHR37944:SF1">
    <property type="entry name" value="PORIN B"/>
    <property type="match status" value="1"/>
</dbReference>
<evidence type="ECO:0000313" key="4">
    <source>
        <dbReference type="Proteomes" id="UP000199046"/>
    </source>
</evidence>
<dbReference type="GO" id="GO:0008643">
    <property type="term" value="P:carbohydrate transport"/>
    <property type="evidence" value="ECO:0007669"/>
    <property type="project" value="InterPro"/>
</dbReference>
<proteinExistence type="inferred from homology"/>
<dbReference type="OrthoDB" id="545475at2"/>
<evidence type="ECO:0000256" key="1">
    <source>
        <dbReference type="ARBA" id="ARBA00008769"/>
    </source>
</evidence>
<feature type="chain" id="PRO_5011331773" evidence="2">
    <location>
        <begin position="23"/>
        <end position="436"/>
    </location>
</feature>
<keyword evidence="4" id="KW-1185">Reference proteome</keyword>
<sequence length="436" mass="48179">MKKGLCCTLALMSMGVTSQGWAAGAFDPDGDFMFGDWGGVRSDLADQGVTLRLEYISEMAYSVDGGFRDKRTGRYADQWTAGANFDLDQLMGIPDAQFQFTLTNRNGESLTNDVLNNPNSAGGSSTQEVYGRGSVTRITQMWYGQTYMDDTFEIKAGRVPVGDNFAVYDSNFQNLYLGSGEPGNQNGGIWYNWPISQWALVGKWNITDEQYAQIGFFNLNEANLDRDHGLDLKHSGTSGTLIPVEYGFEPDQGINGLPGHYRLGYYYSSADADDYSSRDTNSDNQKGHRYGLYYVIDQQVTRHEDDRDRGLGVFSMGAWNDGDTATFDRYLSAGVTYTGPFDGREQDEIGFGLAYVHVNDDYNAWSRSGNAALVGGSSATGYVPHQGEEYSAELYYSLQATPWLGFRPNLQYVRHPGTDSSVDDAWVAGLSVLATF</sequence>
<dbReference type="GO" id="GO:0015288">
    <property type="term" value="F:porin activity"/>
    <property type="evidence" value="ECO:0007669"/>
    <property type="project" value="InterPro"/>
</dbReference>
<dbReference type="AlphaFoldDB" id="A0A1I1GM27"/>